<keyword evidence="3 5" id="KW-1015">Disulfide bond</keyword>
<evidence type="ECO:0000256" key="8">
    <source>
        <dbReference type="SAM" id="SignalP"/>
    </source>
</evidence>
<dbReference type="Gene3D" id="1.10.1370.30">
    <property type="match status" value="1"/>
</dbReference>
<keyword evidence="6" id="KW-0862">Zinc</keyword>
<keyword evidence="4 6" id="KW-0325">Glycoprotein</keyword>
<keyword evidence="9" id="KW-1185">Reference proteome</keyword>
<dbReference type="PANTHER" id="PTHR10514">
    <property type="entry name" value="ANGIOTENSIN-CONVERTING ENZYME"/>
    <property type="match status" value="1"/>
</dbReference>
<name>A0ABM1A0N7_APLCA</name>
<evidence type="ECO:0000256" key="4">
    <source>
        <dbReference type="ARBA" id="ARBA00023180"/>
    </source>
</evidence>
<gene>
    <name evidence="10" type="primary">LOC101862115</name>
</gene>
<keyword evidence="2 8" id="KW-0732">Signal</keyword>
<dbReference type="PROSITE" id="PS52011">
    <property type="entry name" value="PEPTIDASE_M2"/>
    <property type="match status" value="1"/>
</dbReference>
<dbReference type="PRINTS" id="PR00791">
    <property type="entry name" value="PEPDIPTASEA"/>
</dbReference>
<feature type="chain" id="PRO_5045277281" description="Angiotensin-converting enzyme" evidence="8">
    <location>
        <begin position="23"/>
        <end position="701"/>
    </location>
</feature>
<dbReference type="EC" id="3.4.-.-" evidence="6"/>
<feature type="disulfide bond" evidence="5">
    <location>
        <begin position="376"/>
        <end position="394"/>
    </location>
</feature>
<dbReference type="GeneID" id="101862115"/>
<keyword evidence="6" id="KW-0378">Hydrolase</keyword>
<dbReference type="SUPFAM" id="SSF55486">
    <property type="entry name" value="Metalloproteases ('zincins'), catalytic domain"/>
    <property type="match status" value="1"/>
</dbReference>
<keyword evidence="6" id="KW-0121">Carboxypeptidase</keyword>
<feature type="region of interest" description="Disordered" evidence="7">
    <location>
        <begin position="463"/>
        <end position="495"/>
    </location>
</feature>
<dbReference type="RefSeq" id="XP_012938432.2">
    <property type="nucleotide sequence ID" value="XM_013082978.2"/>
</dbReference>
<keyword evidence="6" id="KW-0645">Protease</keyword>
<feature type="compositionally biased region" description="Basic and acidic residues" evidence="7">
    <location>
        <begin position="477"/>
        <end position="489"/>
    </location>
</feature>
<proteinExistence type="inferred from homology"/>
<evidence type="ECO:0000256" key="5">
    <source>
        <dbReference type="PROSITE-ProRule" id="PRU01355"/>
    </source>
</evidence>
<dbReference type="Proteomes" id="UP000694888">
    <property type="component" value="Unplaced"/>
</dbReference>
<comment type="caution">
    <text evidence="5">Lacks conserved residue(s) required for the propagation of feature annotation.</text>
</comment>
<keyword evidence="6" id="KW-0479">Metal-binding</keyword>
<dbReference type="InterPro" id="IPR001548">
    <property type="entry name" value="Peptidase_M2"/>
</dbReference>
<evidence type="ECO:0000256" key="3">
    <source>
        <dbReference type="ARBA" id="ARBA00023157"/>
    </source>
</evidence>
<evidence type="ECO:0000256" key="7">
    <source>
        <dbReference type="SAM" id="MobiDB-lite"/>
    </source>
</evidence>
<dbReference type="CDD" id="cd06461">
    <property type="entry name" value="M2_ACE"/>
    <property type="match status" value="1"/>
</dbReference>
<feature type="signal peptide" evidence="8">
    <location>
        <begin position="1"/>
        <end position="22"/>
    </location>
</feature>
<evidence type="ECO:0000256" key="1">
    <source>
        <dbReference type="ARBA" id="ARBA00008139"/>
    </source>
</evidence>
<sequence length="701" mass="81030">MQPKKCSELLLLLLNLCAVVSSLNLHQILGHASNNTASLGLLLQSPQPGPMSRPHWSVLDDVYTMPGVASDFLRMTNRELMHWKHQLATTQWDYVTNMTRHNERKVSAVSERYQAWRATRRKEARKFHTDYLPDYLARQLKIFSLSATSEDAKVARRTAELQSEMTTSYASSSVCLINRSCLSLDSGLADLMARSRDPLVLQEVWLAWRDVVGPAVKDDYTEFVSLLNAGARENGFRDYSRYWREDLFFQTPDLDGMLDHLWQEVKPLYLQLHAYVRRKLRQTYGSDVMGTDGTIPAHLLGDMWAQHWGHVWDIVSPYPEVDKKGEMEARLKRGSDVTDLFRATESFYVSLGMQPMSRDFWNFSMFTRPPGAQVDCHASSYDMFYPGDFRLKMCTEVSLGDFWTAHHEMGHIQYFMAYADQPAIFREGANSAFHEALGDTIQLSAMTDRHLRYLGLQGFPHADEYDDDDDNSDDDNDGRKDNIQNEIKRGRFSKKKSRQSRQYIWPQLMDDEMSSREKRTVNKLLSQALEKIAFLPFGYLVDLWRWGVMSGDITPQDYNRRWWELRLQYQGVRSPVPRSEADFDPGAKYHIPAHSPYISYFVSYSLQFQLLESLCRRVGHQGALHTCDLTATGQRAGWILRNVLSAGSSRPWQDQLSDLTGSRKVSSSALMEYFLPLHRWLERENSLYGETIGWDEAEINW</sequence>
<evidence type="ECO:0000313" key="10">
    <source>
        <dbReference type="RefSeq" id="XP_012938432.2"/>
    </source>
</evidence>
<protein>
    <recommendedName>
        <fullName evidence="6">Angiotensin-converting enzyme</fullName>
        <ecNumber evidence="6">3.4.-.-</ecNumber>
    </recommendedName>
</protein>
<comment type="cofactor">
    <cofactor evidence="6">
        <name>Zn(2+)</name>
        <dbReference type="ChEBI" id="CHEBI:29105"/>
    </cofactor>
    <text evidence="6">Binds 2 Zn(2+) ions per subunit.</text>
</comment>
<comment type="similarity">
    <text evidence="1 5 6">Belongs to the peptidase M2 family.</text>
</comment>
<keyword evidence="6" id="KW-0482">Metalloprotease</keyword>
<evidence type="ECO:0000256" key="6">
    <source>
        <dbReference type="RuleBase" id="RU361144"/>
    </source>
</evidence>
<accession>A0ABM1A0N7</accession>
<dbReference type="PANTHER" id="PTHR10514:SF27">
    <property type="entry name" value="ANGIOTENSIN-CONVERTING ENZYME"/>
    <property type="match status" value="1"/>
</dbReference>
<evidence type="ECO:0000313" key="9">
    <source>
        <dbReference type="Proteomes" id="UP000694888"/>
    </source>
</evidence>
<evidence type="ECO:0000256" key="2">
    <source>
        <dbReference type="ARBA" id="ARBA00022729"/>
    </source>
</evidence>
<dbReference type="Pfam" id="PF01401">
    <property type="entry name" value="Peptidase_M2"/>
    <property type="match status" value="2"/>
</dbReference>
<feature type="compositionally biased region" description="Acidic residues" evidence="7">
    <location>
        <begin position="464"/>
        <end position="476"/>
    </location>
</feature>
<reference evidence="10" key="1">
    <citation type="submission" date="2025-08" db="UniProtKB">
        <authorList>
            <consortium name="RefSeq"/>
        </authorList>
    </citation>
    <scope>IDENTIFICATION</scope>
</reference>
<organism evidence="9 10">
    <name type="scientific">Aplysia californica</name>
    <name type="common">California sea hare</name>
    <dbReference type="NCBI Taxonomy" id="6500"/>
    <lineage>
        <taxon>Eukaryota</taxon>
        <taxon>Metazoa</taxon>
        <taxon>Spiralia</taxon>
        <taxon>Lophotrochozoa</taxon>
        <taxon>Mollusca</taxon>
        <taxon>Gastropoda</taxon>
        <taxon>Heterobranchia</taxon>
        <taxon>Euthyneura</taxon>
        <taxon>Tectipleura</taxon>
        <taxon>Aplysiida</taxon>
        <taxon>Aplysioidea</taxon>
        <taxon>Aplysiidae</taxon>
        <taxon>Aplysia</taxon>
    </lineage>
</organism>